<protein>
    <recommendedName>
        <fullName evidence="4">Alcohol dehydrogenase-like N-terminal domain-containing protein</fullName>
    </recommendedName>
</protein>
<accession>A0AA40DZ09</accession>
<comment type="caution">
    <text evidence="5">The sequence shown here is derived from an EMBL/GenBank/DDBJ whole genome shotgun (WGS) entry which is preliminary data.</text>
</comment>
<feature type="compositionally biased region" description="Low complexity" evidence="3">
    <location>
        <begin position="1"/>
        <end position="12"/>
    </location>
</feature>
<dbReference type="InterPro" id="IPR013154">
    <property type="entry name" value="ADH-like_N"/>
</dbReference>
<sequence length="391" mass="43293">MAFSITTTHNANPPTPPNPPLHRPPLALLPPILHQSPTHPPNPNEALVKVSWTCSTPLDLHRTDGNLAISRYPFILGTAFAGTVLSLWLRPMSSSTSPSRILLNIDQELHHSLKEGDLVFGFVTDGNPREAGFQTYITVPVHKISKLPQNVPYGLKEAVTVPTNLAKEFQGGDRKVLVWGGASSVGLYTIQVLRYWGYSHVIAVASGKHHDELRRLGARVCFDYRNPGVVGEILGYLDWEGNYGREGGRPRIPYLVDCIGSRDGTLKPLSQIAERGSKVAVMLPVIVVHAAEGRRPVFAADEKNVEGVVWKQGVEVRGVRTLNYEDNEFYRDKLQPEIIPALLAQGFIQPNRTRVVEGATLLERAQNALQLLRDQAPSGERLVWRVSEDEE</sequence>
<dbReference type="Gene3D" id="3.40.50.720">
    <property type="entry name" value="NAD(P)-binding Rossmann-like Domain"/>
    <property type="match status" value="1"/>
</dbReference>
<dbReference type="InterPro" id="IPR036291">
    <property type="entry name" value="NAD(P)-bd_dom_sf"/>
</dbReference>
<organism evidence="5 6">
    <name type="scientific">Apiosordaria backusii</name>
    <dbReference type="NCBI Taxonomy" id="314023"/>
    <lineage>
        <taxon>Eukaryota</taxon>
        <taxon>Fungi</taxon>
        <taxon>Dikarya</taxon>
        <taxon>Ascomycota</taxon>
        <taxon>Pezizomycotina</taxon>
        <taxon>Sordariomycetes</taxon>
        <taxon>Sordariomycetidae</taxon>
        <taxon>Sordariales</taxon>
        <taxon>Lasiosphaeriaceae</taxon>
        <taxon>Apiosordaria</taxon>
    </lineage>
</organism>
<dbReference type="Gene3D" id="3.90.180.10">
    <property type="entry name" value="Medium-chain alcohol dehydrogenases, catalytic domain"/>
    <property type="match status" value="1"/>
</dbReference>
<gene>
    <name evidence="5" type="ORF">B0T21DRAFT_414950</name>
</gene>
<dbReference type="Pfam" id="PF08240">
    <property type="entry name" value="ADH_N"/>
    <property type="match status" value="1"/>
</dbReference>
<dbReference type="SUPFAM" id="SSF50129">
    <property type="entry name" value="GroES-like"/>
    <property type="match status" value="1"/>
</dbReference>
<dbReference type="GO" id="GO:0016651">
    <property type="term" value="F:oxidoreductase activity, acting on NAD(P)H"/>
    <property type="evidence" value="ECO:0007669"/>
    <property type="project" value="InterPro"/>
</dbReference>
<reference evidence="5" key="1">
    <citation type="submission" date="2023-06" db="EMBL/GenBank/DDBJ databases">
        <title>Genome-scale phylogeny and comparative genomics of the fungal order Sordariales.</title>
        <authorList>
            <consortium name="Lawrence Berkeley National Laboratory"/>
            <person name="Hensen N."/>
            <person name="Bonometti L."/>
            <person name="Westerberg I."/>
            <person name="Brannstrom I.O."/>
            <person name="Guillou S."/>
            <person name="Cros-Aarteil S."/>
            <person name="Calhoun S."/>
            <person name="Haridas S."/>
            <person name="Kuo A."/>
            <person name="Mondo S."/>
            <person name="Pangilinan J."/>
            <person name="Riley R."/>
            <person name="Labutti K."/>
            <person name="Andreopoulos B."/>
            <person name="Lipzen A."/>
            <person name="Chen C."/>
            <person name="Yanf M."/>
            <person name="Daum C."/>
            <person name="Ng V."/>
            <person name="Clum A."/>
            <person name="Steindorff A."/>
            <person name="Ohm R."/>
            <person name="Martin F."/>
            <person name="Silar P."/>
            <person name="Natvig D."/>
            <person name="Lalanne C."/>
            <person name="Gautier V."/>
            <person name="Ament-Velasquez S.L."/>
            <person name="Kruys A."/>
            <person name="Hutchinson M.I."/>
            <person name="Powell A.J."/>
            <person name="Barry K."/>
            <person name="Miller A.N."/>
            <person name="Grigoriev I.V."/>
            <person name="Debuchy R."/>
            <person name="Gladieux P."/>
            <person name="Thoren M.H."/>
            <person name="Johannesson H."/>
        </authorList>
    </citation>
    <scope>NUCLEOTIDE SEQUENCE</scope>
    <source>
        <strain evidence="5">CBS 540.89</strain>
    </source>
</reference>
<feature type="compositionally biased region" description="Pro residues" evidence="3">
    <location>
        <begin position="13"/>
        <end position="23"/>
    </location>
</feature>
<name>A0AA40DZ09_9PEZI</name>
<dbReference type="InterPro" id="IPR047122">
    <property type="entry name" value="Trans-enoyl_RdTase-like"/>
</dbReference>
<dbReference type="SUPFAM" id="SSF51735">
    <property type="entry name" value="NAD(P)-binding Rossmann-fold domains"/>
    <property type="match status" value="1"/>
</dbReference>
<proteinExistence type="inferred from homology"/>
<evidence type="ECO:0000313" key="5">
    <source>
        <dbReference type="EMBL" id="KAK0718927.1"/>
    </source>
</evidence>
<comment type="similarity">
    <text evidence="1">Belongs to the zinc-containing alcohol dehydrogenase family.</text>
</comment>
<dbReference type="PANTHER" id="PTHR45348:SF3">
    <property type="entry name" value="ENOYL REDUCTASE (ER) DOMAIN-CONTAINING PROTEIN"/>
    <property type="match status" value="1"/>
</dbReference>
<feature type="domain" description="Alcohol dehydrogenase-like N-terminal" evidence="4">
    <location>
        <begin position="43"/>
        <end position="148"/>
    </location>
</feature>
<dbReference type="Proteomes" id="UP001172159">
    <property type="component" value="Unassembled WGS sequence"/>
</dbReference>
<evidence type="ECO:0000259" key="4">
    <source>
        <dbReference type="Pfam" id="PF08240"/>
    </source>
</evidence>
<evidence type="ECO:0000256" key="2">
    <source>
        <dbReference type="ARBA" id="ARBA00023002"/>
    </source>
</evidence>
<evidence type="ECO:0000256" key="3">
    <source>
        <dbReference type="SAM" id="MobiDB-lite"/>
    </source>
</evidence>
<dbReference type="AlphaFoldDB" id="A0AA40DZ09"/>
<dbReference type="PANTHER" id="PTHR45348">
    <property type="entry name" value="HYPOTHETICAL OXIDOREDUCTASE (EUROFUNG)"/>
    <property type="match status" value="1"/>
</dbReference>
<feature type="region of interest" description="Disordered" evidence="3">
    <location>
        <begin position="1"/>
        <end position="42"/>
    </location>
</feature>
<dbReference type="EMBL" id="JAUKTV010000013">
    <property type="protein sequence ID" value="KAK0718927.1"/>
    <property type="molecule type" value="Genomic_DNA"/>
</dbReference>
<evidence type="ECO:0000313" key="6">
    <source>
        <dbReference type="Proteomes" id="UP001172159"/>
    </source>
</evidence>
<dbReference type="InterPro" id="IPR011032">
    <property type="entry name" value="GroES-like_sf"/>
</dbReference>
<dbReference type="CDD" id="cd08249">
    <property type="entry name" value="enoyl_reductase_like"/>
    <property type="match status" value="1"/>
</dbReference>
<keyword evidence="2" id="KW-0560">Oxidoreductase</keyword>
<evidence type="ECO:0000256" key="1">
    <source>
        <dbReference type="ARBA" id="ARBA00008072"/>
    </source>
</evidence>
<keyword evidence="6" id="KW-1185">Reference proteome</keyword>